<reference evidence="1" key="1">
    <citation type="submission" date="2023-10" db="EMBL/GenBank/DDBJ databases">
        <authorList>
            <person name="Noh H."/>
        </authorList>
    </citation>
    <scope>NUCLEOTIDE SEQUENCE</scope>
    <source>
        <strain evidence="1">DUCC4014</strain>
    </source>
</reference>
<organism evidence="1 2">
    <name type="scientific">Vanrija pseudolonga</name>
    <dbReference type="NCBI Taxonomy" id="143232"/>
    <lineage>
        <taxon>Eukaryota</taxon>
        <taxon>Fungi</taxon>
        <taxon>Dikarya</taxon>
        <taxon>Basidiomycota</taxon>
        <taxon>Agaricomycotina</taxon>
        <taxon>Tremellomycetes</taxon>
        <taxon>Trichosporonales</taxon>
        <taxon>Trichosporonaceae</taxon>
        <taxon>Vanrija</taxon>
    </lineage>
</organism>
<protein>
    <submittedName>
        <fullName evidence="1">Uncharacterized protein</fullName>
    </submittedName>
</protein>
<dbReference type="EMBL" id="CP086717">
    <property type="protein sequence ID" value="WOO81841.1"/>
    <property type="molecule type" value="Genomic_DNA"/>
</dbReference>
<dbReference type="GeneID" id="87808588"/>
<keyword evidence="2" id="KW-1185">Reference proteome</keyword>
<sequence>MDAIIAHATIPALARLRATSREFHDRINRLLLHHVSLHEWPLGRRKKELGFTTPAHITFPGADTHPRLPFAPGAVEILDVITPPKPMPTTKVVDQFTRLKTLRRIRNDAVVTTGTNIFRPNATSVDLLSLDSVPNRDTLNIRLPPGVERYVFHMKWDEMGPSALWTTINMRSALRIVDWVLVLHPTNPGNMPPAPAPDFFTFLDVMTEAITIVERGGSVTVVGVERVSPAQMPNNTLEGRGTAAYEPLRENLRAHFLDHTPDPALVRAAVDAIRFVPYDEWLEELGDRKEAEGLWPEDTNGA</sequence>
<evidence type="ECO:0000313" key="2">
    <source>
        <dbReference type="Proteomes" id="UP000827549"/>
    </source>
</evidence>
<accession>A0AAF0YCB2</accession>
<dbReference type="AlphaFoldDB" id="A0AAF0YCB2"/>
<evidence type="ECO:0000313" key="1">
    <source>
        <dbReference type="EMBL" id="WOO81841.1"/>
    </source>
</evidence>
<dbReference type="RefSeq" id="XP_062627873.1">
    <property type="nucleotide sequence ID" value="XM_062771889.1"/>
</dbReference>
<name>A0AAF0YCB2_9TREE</name>
<dbReference type="Proteomes" id="UP000827549">
    <property type="component" value="Chromosome 4"/>
</dbReference>
<proteinExistence type="predicted"/>
<gene>
    <name evidence="1" type="ORF">LOC62_04G005359</name>
</gene>